<feature type="transmembrane region" description="Helical" evidence="7">
    <location>
        <begin position="71"/>
        <end position="98"/>
    </location>
</feature>
<dbReference type="PANTHER" id="PTHR24221:SF654">
    <property type="entry name" value="ATP-BINDING CASSETTE SUB-FAMILY B MEMBER 6"/>
    <property type="match status" value="1"/>
</dbReference>
<name>A0ABV3TCM5_9GAMM</name>
<evidence type="ECO:0000256" key="2">
    <source>
        <dbReference type="ARBA" id="ARBA00022692"/>
    </source>
</evidence>
<dbReference type="InterPro" id="IPR039421">
    <property type="entry name" value="Type_1_exporter"/>
</dbReference>
<protein>
    <submittedName>
        <fullName evidence="10">ABC transporter ATP-binding protein</fullName>
    </submittedName>
</protein>
<keyword evidence="5 7" id="KW-1133">Transmembrane helix</keyword>
<gene>
    <name evidence="10" type="ORF">V6X73_06555</name>
</gene>
<dbReference type="SMART" id="SM00382">
    <property type="entry name" value="AAA"/>
    <property type="match status" value="1"/>
</dbReference>
<feature type="transmembrane region" description="Helical" evidence="7">
    <location>
        <begin position="148"/>
        <end position="169"/>
    </location>
</feature>
<keyword evidence="11" id="KW-1185">Reference proteome</keyword>
<dbReference type="Pfam" id="PF00005">
    <property type="entry name" value="ABC_tran"/>
    <property type="match status" value="1"/>
</dbReference>
<accession>A0ABV3TCM5</accession>
<dbReference type="InterPro" id="IPR017871">
    <property type="entry name" value="ABC_transporter-like_CS"/>
</dbReference>
<dbReference type="PROSITE" id="PS50929">
    <property type="entry name" value="ABC_TM1F"/>
    <property type="match status" value="1"/>
</dbReference>
<evidence type="ECO:0000256" key="3">
    <source>
        <dbReference type="ARBA" id="ARBA00022741"/>
    </source>
</evidence>
<dbReference type="InterPro" id="IPR036640">
    <property type="entry name" value="ABC1_TM_sf"/>
</dbReference>
<evidence type="ECO:0000256" key="6">
    <source>
        <dbReference type="ARBA" id="ARBA00023136"/>
    </source>
</evidence>
<dbReference type="Gene3D" id="3.40.50.300">
    <property type="entry name" value="P-loop containing nucleotide triphosphate hydrolases"/>
    <property type="match status" value="1"/>
</dbReference>
<sequence>MIRKLLSLFTRREKKRGAIVLMMAVGMAVLETAGVVSVMPFLSVLGNPGIVETNPVLATAYEWGGFASVDAFLMALGIGAFALIVTSAVFRAVTLYAIQRWAWMRMHSLSERLLETYLRQPYAYFLDRHSGDMSKSILTETQQLQSQAILPSLNVVAHGTVLIAIVTLLVIVDPILALGVAAVIVGAYALIYIRVRGFLQRIGKDRVRANQERFTAAGEAMGGIKDVKLLGREHAYLSRFRGPSARFAKHQAASQVLGQVPKHLIEAIGFGGIIVLTLVLMASNGGVSGGGLGGVLPMLGLYAFAGYRMLPAAQQVYQGIAQLRFGSAAVDTVYDDLHRRASLAEIRKTAPTSMQLKREIALDQVAYHYPRATQPALADINLTIPVGSSVGLVGSTGAGKTTLVDVILGLLRPTEGAITVDGEPVTDDNLRAWQAALGYVPQDIFLTDATVTENIAFGIDPERIDAEQVERCARMAQVHDFVINEMPQGYGTIVGERGVRLSGGQRQRIGIARALYHDPDILVLDEATSALDTVTERAVMEAIDALHHQKTTILIAHRLSTVQGCDQVVLLEQGRVAVNGTFEMLKTESQRFWRMADGGWQHHTVIRP</sequence>
<dbReference type="PROSITE" id="PS00211">
    <property type="entry name" value="ABC_TRANSPORTER_1"/>
    <property type="match status" value="1"/>
</dbReference>
<evidence type="ECO:0000256" key="1">
    <source>
        <dbReference type="ARBA" id="ARBA00004651"/>
    </source>
</evidence>
<feature type="transmembrane region" description="Helical" evidence="7">
    <location>
        <begin position="20"/>
        <end position="42"/>
    </location>
</feature>
<keyword evidence="4 10" id="KW-0067">ATP-binding</keyword>
<evidence type="ECO:0000259" key="8">
    <source>
        <dbReference type="PROSITE" id="PS50893"/>
    </source>
</evidence>
<evidence type="ECO:0000313" key="11">
    <source>
        <dbReference type="Proteomes" id="UP001556709"/>
    </source>
</evidence>
<dbReference type="InterPro" id="IPR011527">
    <property type="entry name" value="ABC1_TM_dom"/>
</dbReference>
<organism evidence="10 11">
    <name type="scientific">Spiribacter pallidus</name>
    <dbReference type="NCBI Taxonomy" id="1987936"/>
    <lineage>
        <taxon>Bacteria</taxon>
        <taxon>Pseudomonadati</taxon>
        <taxon>Pseudomonadota</taxon>
        <taxon>Gammaproteobacteria</taxon>
        <taxon>Chromatiales</taxon>
        <taxon>Ectothiorhodospiraceae</taxon>
        <taxon>Spiribacter</taxon>
    </lineage>
</organism>
<keyword evidence="3" id="KW-0547">Nucleotide-binding</keyword>
<dbReference type="PANTHER" id="PTHR24221">
    <property type="entry name" value="ATP-BINDING CASSETTE SUB-FAMILY B"/>
    <property type="match status" value="1"/>
</dbReference>
<dbReference type="InterPro" id="IPR003439">
    <property type="entry name" value="ABC_transporter-like_ATP-bd"/>
</dbReference>
<feature type="transmembrane region" description="Helical" evidence="7">
    <location>
        <begin position="175"/>
        <end position="195"/>
    </location>
</feature>
<keyword evidence="6 7" id="KW-0472">Membrane</keyword>
<dbReference type="InterPro" id="IPR027417">
    <property type="entry name" value="P-loop_NTPase"/>
</dbReference>
<dbReference type="EMBL" id="JBAKFM010000003">
    <property type="protein sequence ID" value="MEX0469380.1"/>
    <property type="molecule type" value="Genomic_DNA"/>
</dbReference>
<dbReference type="GO" id="GO:0005524">
    <property type="term" value="F:ATP binding"/>
    <property type="evidence" value="ECO:0007669"/>
    <property type="project" value="UniProtKB-KW"/>
</dbReference>
<dbReference type="Proteomes" id="UP001556709">
    <property type="component" value="Unassembled WGS sequence"/>
</dbReference>
<dbReference type="RefSeq" id="WP_367959315.1">
    <property type="nucleotide sequence ID" value="NZ_JBAKFK010000003.1"/>
</dbReference>
<dbReference type="SUPFAM" id="SSF90123">
    <property type="entry name" value="ABC transporter transmembrane region"/>
    <property type="match status" value="1"/>
</dbReference>
<dbReference type="SUPFAM" id="SSF52540">
    <property type="entry name" value="P-loop containing nucleoside triphosphate hydrolases"/>
    <property type="match status" value="1"/>
</dbReference>
<dbReference type="PROSITE" id="PS50893">
    <property type="entry name" value="ABC_TRANSPORTER_2"/>
    <property type="match status" value="1"/>
</dbReference>
<evidence type="ECO:0000256" key="5">
    <source>
        <dbReference type="ARBA" id="ARBA00022989"/>
    </source>
</evidence>
<comment type="subcellular location">
    <subcellularLocation>
        <location evidence="1">Cell membrane</location>
        <topology evidence="1">Multi-pass membrane protein</topology>
    </subcellularLocation>
</comment>
<evidence type="ECO:0000256" key="7">
    <source>
        <dbReference type="SAM" id="Phobius"/>
    </source>
</evidence>
<proteinExistence type="predicted"/>
<dbReference type="Gene3D" id="1.20.1560.10">
    <property type="entry name" value="ABC transporter type 1, transmembrane domain"/>
    <property type="match status" value="1"/>
</dbReference>
<reference evidence="10 11" key="1">
    <citation type="submission" date="2024-02" db="EMBL/GenBank/DDBJ databases">
        <title>New especies of Spiribacter isolated from saline water.</title>
        <authorList>
            <person name="Leon M.J."/>
            <person name="De La Haba R."/>
            <person name="Sanchez-Porro C."/>
            <person name="Ventosa A."/>
        </authorList>
    </citation>
    <scope>NUCLEOTIDE SEQUENCE [LARGE SCALE GENOMIC DNA]</scope>
    <source>
        <strain evidence="11">ag22IC6-390</strain>
    </source>
</reference>
<evidence type="ECO:0000256" key="4">
    <source>
        <dbReference type="ARBA" id="ARBA00022840"/>
    </source>
</evidence>
<evidence type="ECO:0000313" key="10">
    <source>
        <dbReference type="EMBL" id="MEX0469380.1"/>
    </source>
</evidence>
<feature type="domain" description="ABC transmembrane type-1" evidence="9">
    <location>
        <begin position="18"/>
        <end position="296"/>
    </location>
</feature>
<keyword evidence="2 7" id="KW-0812">Transmembrane</keyword>
<dbReference type="Pfam" id="PF00664">
    <property type="entry name" value="ABC_membrane"/>
    <property type="match status" value="1"/>
</dbReference>
<feature type="transmembrane region" description="Helical" evidence="7">
    <location>
        <begin position="264"/>
        <end position="283"/>
    </location>
</feature>
<dbReference type="InterPro" id="IPR003593">
    <property type="entry name" value="AAA+_ATPase"/>
</dbReference>
<comment type="caution">
    <text evidence="10">The sequence shown here is derived from an EMBL/GenBank/DDBJ whole genome shotgun (WGS) entry which is preliminary data.</text>
</comment>
<feature type="domain" description="ABC transporter" evidence="8">
    <location>
        <begin position="360"/>
        <end position="598"/>
    </location>
</feature>
<evidence type="ECO:0000259" key="9">
    <source>
        <dbReference type="PROSITE" id="PS50929"/>
    </source>
</evidence>